<evidence type="ECO:0000313" key="3">
    <source>
        <dbReference type="Proteomes" id="UP000605259"/>
    </source>
</evidence>
<keyword evidence="1" id="KW-0472">Membrane</keyword>
<accession>A0A917ASU4</accession>
<dbReference type="Proteomes" id="UP000605259">
    <property type="component" value="Unassembled WGS sequence"/>
</dbReference>
<reference evidence="2" key="2">
    <citation type="submission" date="2020-09" db="EMBL/GenBank/DDBJ databases">
        <authorList>
            <person name="Sun Q."/>
            <person name="Zhou Y."/>
        </authorList>
    </citation>
    <scope>NUCLEOTIDE SEQUENCE</scope>
    <source>
        <strain evidence="2">CGMCC 1.12698</strain>
    </source>
</reference>
<evidence type="ECO:0000256" key="1">
    <source>
        <dbReference type="SAM" id="Phobius"/>
    </source>
</evidence>
<reference evidence="2" key="1">
    <citation type="journal article" date="2014" name="Int. J. Syst. Evol. Microbiol.">
        <title>Complete genome sequence of Corynebacterium casei LMG S-19264T (=DSM 44701T), isolated from a smear-ripened cheese.</title>
        <authorList>
            <consortium name="US DOE Joint Genome Institute (JGI-PGF)"/>
            <person name="Walter F."/>
            <person name="Albersmeier A."/>
            <person name="Kalinowski J."/>
            <person name="Ruckert C."/>
        </authorList>
    </citation>
    <scope>NUCLEOTIDE SEQUENCE</scope>
    <source>
        <strain evidence="2">CGMCC 1.12698</strain>
    </source>
</reference>
<proteinExistence type="predicted"/>
<dbReference type="RefSeq" id="WP_188388244.1">
    <property type="nucleotide sequence ID" value="NZ_BMFK01000001.1"/>
</dbReference>
<keyword evidence="1" id="KW-0812">Transmembrane</keyword>
<keyword evidence="1" id="KW-1133">Transmembrane helix</keyword>
<gene>
    <name evidence="2" type="ORF">GCM10007140_20290</name>
</gene>
<feature type="transmembrane region" description="Helical" evidence="1">
    <location>
        <begin position="35"/>
        <end position="52"/>
    </location>
</feature>
<name>A0A917ASU4_9BACI</name>
<protein>
    <submittedName>
        <fullName evidence="2">Uncharacterized protein</fullName>
    </submittedName>
</protein>
<keyword evidence="3" id="KW-1185">Reference proteome</keyword>
<sequence>MRYFRKTWYLFIILYIVFVLFDYWRDKTFNWGENIFQLAFFMLFLWFFNWAFERKESR</sequence>
<feature type="transmembrane region" description="Helical" evidence="1">
    <location>
        <begin position="7"/>
        <end position="23"/>
    </location>
</feature>
<dbReference type="EMBL" id="BMFK01000001">
    <property type="protein sequence ID" value="GGE70316.1"/>
    <property type="molecule type" value="Genomic_DNA"/>
</dbReference>
<comment type="caution">
    <text evidence="2">The sequence shown here is derived from an EMBL/GenBank/DDBJ whole genome shotgun (WGS) entry which is preliminary data.</text>
</comment>
<organism evidence="2 3">
    <name type="scientific">Priestia taiwanensis</name>
    <dbReference type="NCBI Taxonomy" id="1347902"/>
    <lineage>
        <taxon>Bacteria</taxon>
        <taxon>Bacillati</taxon>
        <taxon>Bacillota</taxon>
        <taxon>Bacilli</taxon>
        <taxon>Bacillales</taxon>
        <taxon>Bacillaceae</taxon>
        <taxon>Priestia</taxon>
    </lineage>
</organism>
<evidence type="ECO:0000313" key="2">
    <source>
        <dbReference type="EMBL" id="GGE70316.1"/>
    </source>
</evidence>
<dbReference type="AlphaFoldDB" id="A0A917ASU4"/>